<reference evidence="4" key="1">
    <citation type="submission" date="2017-10" db="EMBL/GenBank/DDBJ databases">
        <title>Rapid genome shrinkage in a self-fertile nematode reveals novel sperm competition proteins.</title>
        <authorList>
            <person name="Yin D."/>
            <person name="Schwarz E.M."/>
            <person name="Thomas C.G."/>
            <person name="Felde R.L."/>
            <person name="Korf I.F."/>
            <person name="Cutter A.D."/>
            <person name="Schartner C.M."/>
            <person name="Ralston E.J."/>
            <person name="Meyer B.J."/>
            <person name="Haag E.S."/>
        </authorList>
    </citation>
    <scope>NUCLEOTIDE SEQUENCE [LARGE SCALE GENOMIC DNA]</scope>
    <source>
        <strain evidence="4">JU1422</strain>
    </source>
</reference>
<proteinExistence type="predicted"/>
<evidence type="ECO:0000313" key="4">
    <source>
        <dbReference type="Proteomes" id="UP000230233"/>
    </source>
</evidence>
<dbReference type="OrthoDB" id="10392122at2759"/>
<dbReference type="EMBL" id="PDUG01000005">
    <property type="protein sequence ID" value="PIC29950.1"/>
    <property type="molecule type" value="Genomic_DNA"/>
</dbReference>
<gene>
    <name evidence="3" type="primary">Cnig_chr_V.g21357</name>
    <name evidence="3" type="ORF">B9Z55_021357</name>
</gene>
<feature type="chain" id="PRO_5013566249" evidence="2">
    <location>
        <begin position="17"/>
        <end position="122"/>
    </location>
</feature>
<keyword evidence="2" id="KW-0732">Signal</keyword>
<sequence length="122" mass="13233">MIRLAPVFALILLARGDGNQKPEDPFLSTSTTTELSTTTTTTIPTTTLRPFYSEADWEMHMVLLAGGAFAAFVLTCSYLGYTVNDILDRRRVGEGGPDAAAVGNGGIHENILLDDMNEDHEE</sequence>
<keyword evidence="1" id="KW-0472">Membrane</keyword>
<organism evidence="3 4">
    <name type="scientific">Caenorhabditis nigoni</name>
    <dbReference type="NCBI Taxonomy" id="1611254"/>
    <lineage>
        <taxon>Eukaryota</taxon>
        <taxon>Metazoa</taxon>
        <taxon>Ecdysozoa</taxon>
        <taxon>Nematoda</taxon>
        <taxon>Chromadorea</taxon>
        <taxon>Rhabditida</taxon>
        <taxon>Rhabditina</taxon>
        <taxon>Rhabditomorpha</taxon>
        <taxon>Rhabditoidea</taxon>
        <taxon>Rhabditidae</taxon>
        <taxon>Peloderinae</taxon>
        <taxon>Caenorhabditis</taxon>
    </lineage>
</organism>
<name>A0A2G5TRK3_9PELO</name>
<feature type="signal peptide" evidence="2">
    <location>
        <begin position="1"/>
        <end position="16"/>
    </location>
</feature>
<dbReference type="AlphaFoldDB" id="A0A2G5TRK3"/>
<protein>
    <submittedName>
        <fullName evidence="3">Uncharacterized protein</fullName>
    </submittedName>
</protein>
<evidence type="ECO:0000256" key="1">
    <source>
        <dbReference type="SAM" id="Phobius"/>
    </source>
</evidence>
<keyword evidence="4" id="KW-1185">Reference proteome</keyword>
<accession>A0A2G5TRK3</accession>
<evidence type="ECO:0000313" key="3">
    <source>
        <dbReference type="EMBL" id="PIC29950.1"/>
    </source>
</evidence>
<keyword evidence="1" id="KW-1133">Transmembrane helix</keyword>
<comment type="caution">
    <text evidence="3">The sequence shown here is derived from an EMBL/GenBank/DDBJ whole genome shotgun (WGS) entry which is preliminary data.</text>
</comment>
<keyword evidence="1" id="KW-0812">Transmembrane</keyword>
<feature type="transmembrane region" description="Helical" evidence="1">
    <location>
        <begin position="59"/>
        <end position="81"/>
    </location>
</feature>
<dbReference type="Proteomes" id="UP000230233">
    <property type="component" value="Chromosome V"/>
</dbReference>
<evidence type="ECO:0000256" key="2">
    <source>
        <dbReference type="SAM" id="SignalP"/>
    </source>
</evidence>